<dbReference type="EMBL" id="KZ819924">
    <property type="protein sequence ID" value="PWN50509.1"/>
    <property type="molecule type" value="Genomic_DNA"/>
</dbReference>
<proteinExistence type="predicted"/>
<dbReference type="Proteomes" id="UP000245626">
    <property type="component" value="Unassembled WGS sequence"/>
</dbReference>
<reference evidence="1 2" key="1">
    <citation type="journal article" date="2018" name="Mol. Biol. Evol.">
        <title>Broad Genomic Sampling Reveals a Smut Pathogenic Ancestry of the Fungal Clade Ustilaginomycotina.</title>
        <authorList>
            <person name="Kijpornyongpan T."/>
            <person name="Mondo S.J."/>
            <person name="Barry K."/>
            <person name="Sandor L."/>
            <person name="Lee J."/>
            <person name="Lipzen A."/>
            <person name="Pangilinan J."/>
            <person name="LaButti K."/>
            <person name="Hainaut M."/>
            <person name="Henrissat B."/>
            <person name="Grigoriev I.V."/>
            <person name="Spatafora J.W."/>
            <person name="Aime M.C."/>
        </authorList>
    </citation>
    <scope>NUCLEOTIDE SEQUENCE [LARGE SCALE GENOMIC DNA]</scope>
    <source>
        <strain evidence="1 2">SA 807</strain>
    </source>
</reference>
<protein>
    <submittedName>
        <fullName evidence="1">Cloroperoxidase</fullName>
    </submittedName>
</protein>
<organism evidence="1 2">
    <name type="scientific">Violaceomyces palustris</name>
    <dbReference type="NCBI Taxonomy" id="1673888"/>
    <lineage>
        <taxon>Eukaryota</taxon>
        <taxon>Fungi</taxon>
        <taxon>Dikarya</taxon>
        <taxon>Basidiomycota</taxon>
        <taxon>Ustilaginomycotina</taxon>
        <taxon>Ustilaginomycetes</taxon>
        <taxon>Violaceomycetales</taxon>
        <taxon>Violaceomycetaceae</taxon>
        <taxon>Violaceomyces</taxon>
    </lineage>
</organism>
<feature type="non-terminal residue" evidence="1">
    <location>
        <position position="284"/>
    </location>
</feature>
<feature type="non-terminal residue" evidence="1">
    <location>
        <position position="1"/>
    </location>
</feature>
<evidence type="ECO:0000313" key="2">
    <source>
        <dbReference type="Proteomes" id="UP000245626"/>
    </source>
</evidence>
<name>A0ACD0NXH7_9BASI</name>
<keyword evidence="2" id="KW-1185">Reference proteome</keyword>
<accession>A0ACD0NXH7</accession>
<sequence>IPAAFSSTSPPPFLQAPLTNLLCRLAGFLDYNGIQKPDWLHVWTDWRGVGHRGEWGFPETPHPDDSRGPCPALNAMASHGILPSDGRGITPQRLIWAVSRTFNLSPTLAWRMVTLVEPLYRNRGQFDLEDLCAHGLLEHDASLLRPDFNSKEQMEDPTAQTHPWKDLIEALEVKLNREDFCTALTSRRIQCSNQNGQYYLNIAGQFFSSAKCSLVVDLRPLLGGTETIHFVGHARLERKLAGIEHMPLHRWQPCNRHYFGLTVCENMLSTILMEMGTGLTDKTK</sequence>
<evidence type="ECO:0000313" key="1">
    <source>
        <dbReference type="EMBL" id="PWN50509.1"/>
    </source>
</evidence>
<gene>
    <name evidence="1" type="ORF">IE53DRAFT_307781</name>
</gene>